<keyword evidence="4 6" id="KW-1133">Transmembrane helix</keyword>
<dbReference type="PANTHER" id="PTHR30086:SF20">
    <property type="entry name" value="ARGININE EXPORTER PROTEIN ARGO-RELATED"/>
    <property type="match status" value="1"/>
</dbReference>
<protein>
    <submittedName>
        <fullName evidence="7">LysE family translocator</fullName>
    </submittedName>
</protein>
<dbReference type="EMBL" id="BAAAYU010000005">
    <property type="protein sequence ID" value="GAA3636649.1"/>
    <property type="molecule type" value="Genomic_DNA"/>
</dbReference>
<feature type="transmembrane region" description="Helical" evidence="6">
    <location>
        <begin position="215"/>
        <end position="233"/>
    </location>
</feature>
<evidence type="ECO:0000256" key="6">
    <source>
        <dbReference type="SAM" id="Phobius"/>
    </source>
</evidence>
<evidence type="ECO:0000256" key="5">
    <source>
        <dbReference type="ARBA" id="ARBA00023136"/>
    </source>
</evidence>
<dbReference type="Pfam" id="PF01810">
    <property type="entry name" value="LysE"/>
    <property type="match status" value="1"/>
</dbReference>
<keyword evidence="2" id="KW-1003">Cell membrane</keyword>
<feature type="transmembrane region" description="Helical" evidence="6">
    <location>
        <begin position="30"/>
        <end position="50"/>
    </location>
</feature>
<dbReference type="PIRSF" id="PIRSF006324">
    <property type="entry name" value="LeuE"/>
    <property type="match status" value="1"/>
</dbReference>
<dbReference type="InterPro" id="IPR001123">
    <property type="entry name" value="LeuE-type"/>
</dbReference>
<evidence type="ECO:0000256" key="4">
    <source>
        <dbReference type="ARBA" id="ARBA00022989"/>
    </source>
</evidence>
<evidence type="ECO:0000256" key="1">
    <source>
        <dbReference type="ARBA" id="ARBA00004651"/>
    </source>
</evidence>
<keyword evidence="3 6" id="KW-0812">Transmembrane</keyword>
<gene>
    <name evidence="7" type="ORF">GCM10022200_20000</name>
</gene>
<feature type="transmembrane region" description="Helical" evidence="6">
    <location>
        <begin position="143"/>
        <end position="169"/>
    </location>
</feature>
<dbReference type="Proteomes" id="UP001501697">
    <property type="component" value="Unassembled WGS sequence"/>
</dbReference>
<organism evidence="7 8">
    <name type="scientific">Microbacterium awajiense</name>
    <dbReference type="NCBI Taxonomy" id="415214"/>
    <lineage>
        <taxon>Bacteria</taxon>
        <taxon>Bacillati</taxon>
        <taxon>Actinomycetota</taxon>
        <taxon>Actinomycetes</taxon>
        <taxon>Micrococcales</taxon>
        <taxon>Microbacteriaceae</taxon>
        <taxon>Microbacterium</taxon>
    </lineage>
</organism>
<feature type="transmembrane region" description="Helical" evidence="6">
    <location>
        <begin position="100"/>
        <end position="122"/>
    </location>
</feature>
<evidence type="ECO:0000256" key="2">
    <source>
        <dbReference type="ARBA" id="ARBA00022475"/>
    </source>
</evidence>
<evidence type="ECO:0000256" key="3">
    <source>
        <dbReference type="ARBA" id="ARBA00022692"/>
    </source>
</evidence>
<comment type="subcellular location">
    <subcellularLocation>
        <location evidence="1">Cell membrane</location>
        <topology evidence="1">Multi-pass membrane protein</topology>
    </subcellularLocation>
</comment>
<feature type="transmembrane region" description="Helical" evidence="6">
    <location>
        <begin position="181"/>
        <end position="203"/>
    </location>
</feature>
<dbReference type="PANTHER" id="PTHR30086">
    <property type="entry name" value="ARGININE EXPORTER PROTEIN ARGO"/>
    <property type="match status" value="1"/>
</dbReference>
<comment type="caution">
    <text evidence="7">The sequence shown here is derived from an EMBL/GenBank/DDBJ whole genome shotgun (WGS) entry which is preliminary data.</text>
</comment>
<evidence type="ECO:0000313" key="7">
    <source>
        <dbReference type="EMBL" id="GAA3636649.1"/>
    </source>
</evidence>
<keyword evidence="5 6" id="KW-0472">Membrane</keyword>
<keyword evidence="8" id="KW-1185">Reference proteome</keyword>
<name>A0ABP7APJ4_9MICO</name>
<sequence length="243" mass="25184">MLLSNIRNRLRPRSAYSARYRIHGLSKDTAIMDIAALALFVGFAAIALVVPGPDWVFVLSSSTSGTRVGSAVGGLMTGYAIITIAVAVGLGALIATVPFALTAIAVLGAGYLIYLGAAILRARSSAAPAGAIAPADLRPDAHTLIRGIGVSALNPKALLFFLAILPLFVRAESPLPATLQLGIYGAIYIVIGSAFYLLLGTLARRLSRTNRAGALLNRVSGALMILIGIAMLVEQAITIAHIV</sequence>
<proteinExistence type="predicted"/>
<evidence type="ECO:0000313" key="8">
    <source>
        <dbReference type="Proteomes" id="UP001501697"/>
    </source>
</evidence>
<reference evidence="8" key="1">
    <citation type="journal article" date="2019" name="Int. J. Syst. Evol. Microbiol.">
        <title>The Global Catalogue of Microorganisms (GCM) 10K type strain sequencing project: providing services to taxonomists for standard genome sequencing and annotation.</title>
        <authorList>
            <consortium name="The Broad Institute Genomics Platform"/>
            <consortium name="The Broad Institute Genome Sequencing Center for Infectious Disease"/>
            <person name="Wu L."/>
            <person name="Ma J."/>
        </authorList>
    </citation>
    <scope>NUCLEOTIDE SEQUENCE [LARGE SCALE GENOMIC DNA]</scope>
    <source>
        <strain evidence="8">JCM 16544</strain>
    </source>
</reference>
<accession>A0ABP7APJ4</accession>
<feature type="transmembrane region" description="Helical" evidence="6">
    <location>
        <begin position="71"/>
        <end position="94"/>
    </location>
</feature>